<evidence type="ECO:0000313" key="2">
    <source>
        <dbReference type="Proteomes" id="UP001597102"/>
    </source>
</evidence>
<sequence length="234" mass="26827">MGLRNYLKVETTWRELLKCMGLTQHVNNVAALHYTFEDIKKVVVTIYEGDEQRLLEKFRQGKLPKDGGKMGNMLHDVEWTGLGLDDRVCVYYGEWSAAMVVSAKLVSLNADVQFALGSDYAKSFWPYIDSFQKHTWVDEERLAELVGRDLWGPHESAETRRDFRSKCRKALDDMVKAGGLRSWRAEVKGDGRRKSRRYHYEHGLDAQLELPMASQEVLGIEGKDERAVVEVVDA</sequence>
<dbReference type="RefSeq" id="WP_379085614.1">
    <property type="nucleotide sequence ID" value="NZ_JBHTJO010000001.1"/>
</dbReference>
<protein>
    <submittedName>
        <fullName evidence="1">Uncharacterized protein</fullName>
    </submittedName>
</protein>
<organism evidence="1 2">
    <name type="scientific">Methyloligella solikamskensis</name>
    <dbReference type="NCBI Taxonomy" id="1177756"/>
    <lineage>
        <taxon>Bacteria</taxon>
        <taxon>Pseudomonadati</taxon>
        <taxon>Pseudomonadota</taxon>
        <taxon>Alphaproteobacteria</taxon>
        <taxon>Hyphomicrobiales</taxon>
        <taxon>Hyphomicrobiaceae</taxon>
        <taxon>Methyloligella</taxon>
    </lineage>
</organism>
<reference evidence="2" key="1">
    <citation type="journal article" date="2019" name="Int. J. Syst. Evol. Microbiol.">
        <title>The Global Catalogue of Microorganisms (GCM) 10K type strain sequencing project: providing services to taxonomists for standard genome sequencing and annotation.</title>
        <authorList>
            <consortium name="The Broad Institute Genomics Platform"/>
            <consortium name="The Broad Institute Genome Sequencing Center for Infectious Disease"/>
            <person name="Wu L."/>
            <person name="Ma J."/>
        </authorList>
    </citation>
    <scope>NUCLEOTIDE SEQUENCE [LARGE SCALE GENOMIC DNA]</scope>
    <source>
        <strain evidence="2">CCUG 61697</strain>
    </source>
</reference>
<proteinExistence type="predicted"/>
<evidence type="ECO:0000313" key="1">
    <source>
        <dbReference type="EMBL" id="MFD0986108.1"/>
    </source>
</evidence>
<keyword evidence="2" id="KW-1185">Reference proteome</keyword>
<dbReference type="EMBL" id="JBHTJO010000001">
    <property type="protein sequence ID" value="MFD0986108.1"/>
    <property type="molecule type" value="Genomic_DNA"/>
</dbReference>
<comment type="caution">
    <text evidence="1">The sequence shown here is derived from an EMBL/GenBank/DDBJ whole genome shotgun (WGS) entry which is preliminary data.</text>
</comment>
<name>A0ABW3J6Q2_9HYPH</name>
<gene>
    <name evidence="1" type="ORF">ACFQ2F_03230</name>
</gene>
<accession>A0ABW3J6Q2</accession>
<dbReference type="Proteomes" id="UP001597102">
    <property type="component" value="Unassembled WGS sequence"/>
</dbReference>